<sequence length="387" mass="43731">MEARSPWFHSRAALVLALVLIMGLLIIHVLFVDISSPKRLGSVRHESDYQGERGHLHDRTVPHESDYQGERGHLHDRTVSNLPLHGPSIELHAPTDPQDGIVTSTELFAQHGKTDRGMHLRMKNVDILGNLTARAQDPLLVLVVLNDHESWGAGRSIVDFFAMIGEFTHPQNQTSVAILTSDATEFDAIHAHMQNEIHRFAQFNLILRHDFAAAGLTRGNRKADELQAARRRMLARYRNYLLLSTLETWHEHVLWLDSDVHVVAPTLVTKIIKADRDIVQPICFWGDPPSTHEYDYNAWVGGRQHMGGLSTPPDGFVRLDSVGGTFLYVKADIHRQGVRFPHFYTIGADWDKDGTDGIETEGLCYEAHFLGYRCWGMPNDPVYHVSD</sequence>
<dbReference type="Gene3D" id="3.90.550.10">
    <property type="entry name" value="Spore Coat Polysaccharide Biosynthesis Protein SpsA, Chain A"/>
    <property type="match status" value="1"/>
</dbReference>
<comment type="similarity">
    <text evidence="1">Belongs to the ANP1/MMN9/VAN1 family.</text>
</comment>
<gene>
    <name evidence="3" type="ORF">DYB36_009734</name>
</gene>
<dbReference type="AlphaFoldDB" id="A0A397B3R4"/>
<dbReference type="Pfam" id="PF03452">
    <property type="entry name" value="Anp1"/>
    <property type="match status" value="2"/>
</dbReference>
<protein>
    <submittedName>
        <fullName evidence="3">Uncharacterized protein</fullName>
    </submittedName>
</protein>
<dbReference type="InterPro" id="IPR029044">
    <property type="entry name" value="Nucleotide-diphossugar_trans"/>
</dbReference>
<dbReference type="VEuPathDB" id="FungiDB:H257_05479"/>
<comment type="caution">
    <text evidence="3">The sequence shown here is derived from an EMBL/GenBank/DDBJ whole genome shotgun (WGS) entry which is preliminary data.</text>
</comment>
<name>A0A397B3R4_APHAT</name>
<accession>A0A397B3R4</accession>
<evidence type="ECO:0000256" key="1">
    <source>
        <dbReference type="ARBA" id="ARBA00037964"/>
    </source>
</evidence>
<organism evidence="3 4">
    <name type="scientific">Aphanomyces astaci</name>
    <name type="common">Crayfish plague agent</name>
    <dbReference type="NCBI Taxonomy" id="112090"/>
    <lineage>
        <taxon>Eukaryota</taxon>
        <taxon>Sar</taxon>
        <taxon>Stramenopiles</taxon>
        <taxon>Oomycota</taxon>
        <taxon>Saprolegniomycetes</taxon>
        <taxon>Saprolegniales</taxon>
        <taxon>Verrucalvaceae</taxon>
        <taxon>Aphanomyces</taxon>
    </lineage>
</organism>
<dbReference type="PANTHER" id="PTHR43083">
    <property type="entry name" value="MANNAN POLYMERASE II"/>
    <property type="match status" value="1"/>
</dbReference>
<evidence type="ECO:0000313" key="3">
    <source>
        <dbReference type="EMBL" id="RHY12789.1"/>
    </source>
</evidence>
<keyword evidence="2" id="KW-0472">Membrane</keyword>
<evidence type="ECO:0000313" key="4">
    <source>
        <dbReference type="Proteomes" id="UP000265427"/>
    </source>
</evidence>
<evidence type="ECO:0000256" key="2">
    <source>
        <dbReference type="SAM" id="Phobius"/>
    </source>
</evidence>
<keyword evidence="2" id="KW-1133">Transmembrane helix</keyword>
<dbReference type="PANTHER" id="PTHR43083:SF6">
    <property type="entry name" value="MANNAN POLYMERASE COMPLEXES SUBUNIT MNN9"/>
    <property type="match status" value="1"/>
</dbReference>
<reference evidence="3 4" key="1">
    <citation type="submission" date="2018-08" db="EMBL/GenBank/DDBJ databases">
        <title>Aphanomyces genome sequencing and annotation.</title>
        <authorList>
            <person name="Minardi D."/>
            <person name="Oidtmann B."/>
            <person name="Van Der Giezen M."/>
            <person name="Studholme D.J."/>
        </authorList>
    </citation>
    <scope>NUCLEOTIDE SEQUENCE [LARGE SCALE GENOMIC DNA]</scope>
    <source>
        <strain evidence="3 4">Kv</strain>
    </source>
</reference>
<feature type="transmembrane region" description="Helical" evidence="2">
    <location>
        <begin position="12"/>
        <end position="31"/>
    </location>
</feature>
<dbReference type="InterPro" id="IPR052086">
    <property type="entry name" value="Mannan_Polymerase_Subunit"/>
</dbReference>
<dbReference type="Proteomes" id="UP000265427">
    <property type="component" value="Unassembled WGS sequence"/>
</dbReference>
<keyword evidence="2" id="KW-0812">Transmembrane</keyword>
<proteinExistence type="inferred from homology"/>
<dbReference type="EMBL" id="QUSZ01004778">
    <property type="protein sequence ID" value="RHY12789.1"/>
    <property type="molecule type" value="Genomic_DNA"/>
</dbReference>